<keyword evidence="1" id="KW-1133">Transmembrane helix</keyword>
<dbReference type="CTD" id="31604"/>
<accession>A0AAJ7FQV6</accession>
<keyword evidence="2" id="KW-1185">Reference proteome</keyword>
<sequence>MASLVKFGRLSSQLTPRKTGYLYVIVRNFKNADWKPGPYPTTEEERKKAAAKYNLHPLEYEPYPDDDGLGSGDYPKLPDKGVEFNDPYYPYDFPALKRNFNEAVHREINMLGEDRWGAGRKTQYPIWFYYAASLGVIGTFMAIFFWTRDNKIYRPVLEKQYPTPGVTHYTFEPAR</sequence>
<evidence type="ECO:0000313" key="2">
    <source>
        <dbReference type="Proteomes" id="UP000694920"/>
    </source>
</evidence>
<dbReference type="PANTHER" id="PTHR12840:SF1">
    <property type="entry name" value="NADH DEHYDROGENASE [UBIQUINONE] 1 BETA SUBCOMPLEX SUBUNIT 8, MITOCHONDRIAL"/>
    <property type="match status" value="1"/>
</dbReference>
<evidence type="ECO:0000313" key="3">
    <source>
        <dbReference type="RefSeq" id="XP_015603781.1"/>
    </source>
</evidence>
<dbReference type="KEGG" id="ccin:107271836"/>
<evidence type="ECO:0000256" key="1">
    <source>
        <dbReference type="SAM" id="Phobius"/>
    </source>
</evidence>
<dbReference type="GO" id="GO:0005739">
    <property type="term" value="C:mitochondrion"/>
    <property type="evidence" value="ECO:0007669"/>
    <property type="project" value="InterPro"/>
</dbReference>
<protein>
    <submittedName>
        <fullName evidence="3">NADH dehydrogenase [ubiquinone] 1 beta subcomplex subunit 8, mitochondrial</fullName>
    </submittedName>
</protein>
<dbReference type="RefSeq" id="XP_015603781.1">
    <property type="nucleotide sequence ID" value="XM_015748295.2"/>
</dbReference>
<feature type="transmembrane region" description="Helical" evidence="1">
    <location>
        <begin position="127"/>
        <end position="146"/>
    </location>
</feature>
<name>A0AAJ7FQV6_CEPCN</name>
<gene>
    <name evidence="3" type="primary">LOC107271836</name>
</gene>
<keyword evidence="1" id="KW-0812">Transmembrane</keyword>
<dbReference type="AlphaFoldDB" id="A0AAJ7FQV6"/>
<dbReference type="PANTHER" id="PTHR12840">
    <property type="entry name" value="NADH-UBIQUINONE OXIDOREDUCTASE ASHI SUBUNIT"/>
    <property type="match status" value="1"/>
</dbReference>
<dbReference type="Proteomes" id="UP000694920">
    <property type="component" value="Unplaced"/>
</dbReference>
<organism evidence="2 3">
    <name type="scientific">Cephus cinctus</name>
    <name type="common">Wheat stem sawfly</name>
    <dbReference type="NCBI Taxonomy" id="211228"/>
    <lineage>
        <taxon>Eukaryota</taxon>
        <taxon>Metazoa</taxon>
        <taxon>Ecdysozoa</taxon>
        <taxon>Arthropoda</taxon>
        <taxon>Hexapoda</taxon>
        <taxon>Insecta</taxon>
        <taxon>Pterygota</taxon>
        <taxon>Neoptera</taxon>
        <taxon>Endopterygota</taxon>
        <taxon>Hymenoptera</taxon>
        <taxon>Cephoidea</taxon>
        <taxon>Cephidae</taxon>
        <taxon>Cephus</taxon>
    </lineage>
</organism>
<dbReference type="InterPro" id="IPR008699">
    <property type="entry name" value="NDUFB8"/>
</dbReference>
<dbReference type="GeneID" id="107271836"/>
<dbReference type="Pfam" id="PF05821">
    <property type="entry name" value="NDUF_B8"/>
    <property type="match status" value="1"/>
</dbReference>
<proteinExistence type="predicted"/>
<keyword evidence="1" id="KW-0472">Membrane</keyword>
<reference evidence="3" key="1">
    <citation type="submission" date="2025-08" db="UniProtKB">
        <authorList>
            <consortium name="RefSeq"/>
        </authorList>
    </citation>
    <scope>IDENTIFICATION</scope>
</reference>